<dbReference type="EMBL" id="BRZC01000002">
    <property type="protein sequence ID" value="GLC83548.1"/>
    <property type="molecule type" value="Genomic_DNA"/>
</dbReference>
<reference evidence="1" key="1">
    <citation type="submission" date="2022-08" db="EMBL/GenBank/DDBJ databases">
        <title>Draft genome sequence of Microbacterium arabinogalactanolyticum JCM 9171.</title>
        <authorList>
            <person name="Fujita K."/>
            <person name="Ishiwata A."/>
            <person name="Fushinobu S."/>
        </authorList>
    </citation>
    <scope>NUCLEOTIDE SEQUENCE</scope>
    <source>
        <strain evidence="1">JCM 9171</strain>
    </source>
</reference>
<dbReference type="Proteomes" id="UP001165068">
    <property type="component" value="Unassembled WGS sequence"/>
</dbReference>
<organism evidence="1 2">
    <name type="scientific">Microbacterium arabinogalactanolyticum</name>
    <dbReference type="NCBI Taxonomy" id="69365"/>
    <lineage>
        <taxon>Bacteria</taxon>
        <taxon>Bacillati</taxon>
        <taxon>Actinomycetota</taxon>
        <taxon>Actinomycetes</taxon>
        <taxon>Micrococcales</taxon>
        <taxon>Microbacteriaceae</taxon>
        <taxon>Microbacterium</taxon>
    </lineage>
</organism>
<evidence type="ECO:0000313" key="1">
    <source>
        <dbReference type="EMBL" id="GLC83548.1"/>
    </source>
</evidence>
<accession>A0ABQ5NDI1</accession>
<evidence type="ECO:0000313" key="2">
    <source>
        <dbReference type="Proteomes" id="UP001165068"/>
    </source>
</evidence>
<gene>
    <name evidence="1" type="ORF">MIAR_01360</name>
</gene>
<name>A0ABQ5NDI1_9MICO</name>
<keyword evidence="2" id="KW-1185">Reference proteome</keyword>
<comment type="caution">
    <text evidence="1">The sequence shown here is derived from an EMBL/GenBank/DDBJ whole genome shotgun (WGS) entry which is preliminary data.</text>
</comment>
<sequence length="71" mass="8096">MLRAGLVSQQRYELALEKFPNLKALSRALPLSAFKGYAQYPASVRAALDPINARRESWPTTEQRPRRPQLT</sequence>
<protein>
    <submittedName>
        <fullName evidence="1">Uncharacterized protein</fullName>
    </submittedName>
</protein>
<proteinExistence type="predicted"/>